<evidence type="ECO:0000313" key="5">
    <source>
        <dbReference type="Proteomes" id="UP000000493"/>
    </source>
</evidence>
<dbReference type="RefSeq" id="WP_013927691.1">
    <property type="nucleotide sequence ID" value="NC_015703.1"/>
</dbReference>
<accession>A0A7U3ZJI6</accession>
<feature type="domain" description="Methyltransferase" evidence="3">
    <location>
        <begin position="48"/>
        <end position="138"/>
    </location>
</feature>
<evidence type="ECO:0000256" key="2">
    <source>
        <dbReference type="ARBA" id="ARBA00022679"/>
    </source>
</evidence>
<protein>
    <submittedName>
        <fullName evidence="4">Methyltransferase type 11</fullName>
    </submittedName>
</protein>
<dbReference type="Pfam" id="PF13649">
    <property type="entry name" value="Methyltransf_25"/>
    <property type="match status" value="1"/>
</dbReference>
<dbReference type="PANTHER" id="PTHR43861">
    <property type="entry name" value="TRANS-ACONITATE 2-METHYLTRANSFERASE-RELATED"/>
    <property type="match status" value="1"/>
</dbReference>
<gene>
    <name evidence="4" type="ordered locus">Runsl_1960</name>
</gene>
<dbReference type="GO" id="GO:0032259">
    <property type="term" value="P:methylation"/>
    <property type="evidence" value="ECO:0007669"/>
    <property type="project" value="UniProtKB-KW"/>
</dbReference>
<evidence type="ECO:0000256" key="1">
    <source>
        <dbReference type="ARBA" id="ARBA00022603"/>
    </source>
</evidence>
<dbReference type="Proteomes" id="UP000000493">
    <property type="component" value="Chromosome"/>
</dbReference>
<dbReference type="EMBL" id="CP002859">
    <property type="protein sequence ID" value="AEI48379.1"/>
    <property type="molecule type" value="Genomic_DNA"/>
</dbReference>
<dbReference type="InterPro" id="IPR041698">
    <property type="entry name" value="Methyltransf_25"/>
</dbReference>
<keyword evidence="1 4" id="KW-0489">Methyltransferase</keyword>
<dbReference type="PANTHER" id="PTHR43861:SF1">
    <property type="entry name" value="TRANS-ACONITATE 2-METHYLTRANSFERASE"/>
    <property type="match status" value="1"/>
</dbReference>
<reference evidence="4 5" key="2">
    <citation type="journal article" date="2012" name="Stand. Genomic Sci.">
        <title>Complete genome sequence of the aquatic bacterium Runella slithyformis type strain (LSU 4(T)).</title>
        <authorList>
            <person name="Copeland A."/>
            <person name="Zhang X."/>
            <person name="Misra M."/>
            <person name="Lapidus A."/>
            <person name="Nolan M."/>
            <person name="Lucas S."/>
            <person name="Deshpande S."/>
            <person name="Cheng J.F."/>
            <person name="Tapia R."/>
            <person name="Goodwin L.A."/>
            <person name="Pitluck S."/>
            <person name="Liolios K."/>
            <person name="Pagani I."/>
            <person name="Ivanova N."/>
            <person name="Mikhailova N."/>
            <person name="Pati A."/>
            <person name="Chen A."/>
            <person name="Palaniappan K."/>
            <person name="Land M."/>
            <person name="Hauser L."/>
            <person name="Pan C."/>
            <person name="Jeffries C.D."/>
            <person name="Detter J.C."/>
            <person name="Brambilla E.M."/>
            <person name="Rohde M."/>
            <person name="Djao O.D."/>
            <person name="Goker M."/>
            <person name="Sikorski J."/>
            <person name="Tindall B.J."/>
            <person name="Woyke T."/>
            <person name="Bristow J."/>
            <person name="Eisen J.A."/>
            <person name="Markowitz V."/>
            <person name="Hugenholtz P."/>
            <person name="Kyrpides N.C."/>
            <person name="Klenk H.P."/>
            <person name="Mavromatis K."/>
        </authorList>
    </citation>
    <scope>NUCLEOTIDE SEQUENCE [LARGE SCALE GENOMIC DNA]</scope>
    <source>
        <strain evidence="5">ATCC 29530 / DSM 19594 / LMG 11500 / NCIMB 11436 / LSU 4</strain>
    </source>
</reference>
<dbReference type="InterPro" id="IPR029063">
    <property type="entry name" value="SAM-dependent_MTases_sf"/>
</dbReference>
<evidence type="ECO:0000259" key="3">
    <source>
        <dbReference type="Pfam" id="PF13649"/>
    </source>
</evidence>
<proteinExistence type="predicted"/>
<dbReference type="AlphaFoldDB" id="A0A7U3ZJI6"/>
<keyword evidence="2" id="KW-0808">Transferase</keyword>
<organism evidence="4 5">
    <name type="scientific">Runella slithyformis (strain ATCC 29530 / DSM 19594 / LMG 11500 / NCIMB 11436 / LSU 4)</name>
    <dbReference type="NCBI Taxonomy" id="761193"/>
    <lineage>
        <taxon>Bacteria</taxon>
        <taxon>Pseudomonadati</taxon>
        <taxon>Bacteroidota</taxon>
        <taxon>Cytophagia</taxon>
        <taxon>Cytophagales</taxon>
        <taxon>Spirosomataceae</taxon>
        <taxon>Runella</taxon>
    </lineage>
</organism>
<evidence type="ECO:0000313" key="4">
    <source>
        <dbReference type="EMBL" id="AEI48379.1"/>
    </source>
</evidence>
<keyword evidence="5" id="KW-1185">Reference proteome</keyword>
<dbReference type="SUPFAM" id="SSF53335">
    <property type="entry name" value="S-adenosyl-L-methionine-dependent methyltransferases"/>
    <property type="match status" value="1"/>
</dbReference>
<dbReference type="GO" id="GO:0008168">
    <property type="term" value="F:methyltransferase activity"/>
    <property type="evidence" value="ECO:0007669"/>
    <property type="project" value="UniProtKB-KW"/>
</dbReference>
<name>A0A7U3ZJI6_RUNSL</name>
<dbReference type="Gene3D" id="3.40.50.150">
    <property type="entry name" value="Vaccinia Virus protein VP39"/>
    <property type="match status" value="1"/>
</dbReference>
<dbReference type="CDD" id="cd02440">
    <property type="entry name" value="AdoMet_MTases"/>
    <property type="match status" value="1"/>
</dbReference>
<dbReference type="KEGG" id="rsi:Runsl_1960"/>
<reference evidence="5" key="1">
    <citation type="submission" date="2011-06" db="EMBL/GenBank/DDBJ databases">
        <title>The complete genome of chromosome of Runella slithyformis DSM 19594.</title>
        <authorList>
            <consortium name="US DOE Joint Genome Institute (JGI-PGF)"/>
            <person name="Lucas S."/>
            <person name="Han J."/>
            <person name="Lapidus A."/>
            <person name="Bruce D."/>
            <person name="Goodwin L."/>
            <person name="Pitluck S."/>
            <person name="Peters L."/>
            <person name="Kyrpides N."/>
            <person name="Mavromatis K."/>
            <person name="Ivanova N."/>
            <person name="Ovchinnikova G."/>
            <person name="Zhang X."/>
            <person name="Misra M."/>
            <person name="Detter J.C."/>
            <person name="Tapia R."/>
            <person name="Han C."/>
            <person name="Land M."/>
            <person name="Hauser L."/>
            <person name="Markowitz V."/>
            <person name="Cheng J.-F."/>
            <person name="Hugenholtz P."/>
            <person name="Woyke T."/>
            <person name="Wu D."/>
            <person name="Tindall B."/>
            <person name="Faehrich R."/>
            <person name="Brambilla E."/>
            <person name="Klenk H.-P."/>
            <person name="Eisen J.A."/>
        </authorList>
    </citation>
    <scope>NUCLEOTIDE SEQUENCE [LARGE SCALE GENOMIC DNA]</scope>
    <source>
        <strain evidence="5">ATCC 29530 / DSM 19594 / LMG 11500 / NCIMB 11436 / LSU 4</strain>
    </source>
</reference>
<sequence length="204" mass="23552">MEDSKRIVQEGYDRLGSRYRTHYEKSDPERYRHWLNELTKRLPARANVLELGCADGIPTARILSQHFVYRGIDLSPVQIKQARRNVPKAHFEVADMTALTFPEAAFEAVIALYSIIHVPLAEQPALINAVYRWLRPDGCFLCVVGDCEWTGTEPDWIEPGLRMYWSHTDADTYQSWFIETGFTVIERHFAAEGATGHTFFFLQK</sequence>